<sequence length="228" mass="25197">MSDAFWTAADIWRELDPIQREQVRQRFPWRREVYAAGQCVALQGDPLERLMLLESGALSAEIIDPQGKVLKVETLLAGAILAGPVLFADDARLPVQLTADCQAAVVSLSKRDAVRLLGSYPAVLQSFLRESGEKVLFLAEKIRLLRFASIREKLAGHFLELARRGSCGSGRCRIRLSYSLEALADLFGVTRPALSRCLGELVDEGLVERCGKGQFVINCQSLRQLLDA</sequence>
<evidence type="ECO:0000256" key="1">
    <source>
        <dbReference type="ARBA" id="ARBA00023015"/>
    </source>
</evidence>
<dbReference type="InterPro" id="IPR012318">
    <property type="entry name" value="HTH_CRP"/>
</dbReference>
<organism evidence="6 7">
    <name type="scientific">Spirochaeta africana (strain ATCC 700263 / DSM 8902 / Z-7692)</name>
    <dbReference type="NCBI Taxonomy" id="889378"/>
    <lineage>
        <taxon>Bacteria</taxon>
        <taxon>Pseudomonadati</taxon>
        <taxon>Spirochaetota</taxon>
        <taxon>Spirochaetia</taxon>
        <taxon>Spirochaetales</taxon>
        <taxon>Spirochaetaceae</taxon>
        <taxon>Spirochaeta</taxon>
    </lineage>
</organism>
<dbReference type="InterPro" id="IPR000595">
    <property type="entry name" value="cNMP-bd_dom"/>
</dbReference>
<keyword evidence="1" id="KW-0805">Transcription regulation</keyword>
<evidence type="ECO:0000256" key="2">
    <source>
        <dbReference type="ARBA" id="ARBA00023125"/>
    </source>
</evidence>
<evidence type="ECO:0000313" key="7">
    <source>
        <dbReference type="Proteomes" id="UP000007383"/>
    </source>
</evidence>
<protein>
    <submittedName>
        <fullName evidence="6">cAMP-binding protein</fullName>
    </submittedName>
</protein>
<dbReference type="EMBL" id="CP003282">
    <property type="protein sequence ID" value="AFG38280.1"/>
    <property type="molecule type" value="Genomic_DNA"/>
</dbReference>
<keyword evidence="2" id="KW-0238">DNA-binding</keyword>
<evidence type="ECO:0000259" key="4">
    <source>
        <dbReference type="PROSITE" id="PS50042"/>
    </source>
</evidence>
<dbReference type="Gene3D" id="2.60.120.10">
    <property type="entry name" value="Jelly Rolls"/>
    <property type="match status" value="1"/>
</dbReference>
<dbReference type="HOGENOM" id="CLU_075053_4_1_12"/>
<accession>H9UL87</accession>
<keyword evidence="3" id="KW-0804">Transcription</keyword>
<dbReference type="Pfam" id="PF00027">
    <property type="entry name" value="cNMP_binding"/>
    <property type="match status" value="1"/>
</dbReference>
<name>H9UL87_SPIAZ</name>
<dbReference type="Pfam" id="PF13545">
    <property type="entry name" value="HTH_Crp_2"/>
    <property type="match status" value="1"/>
</dbReference>
<dbReference type="PATRIC" id="fig|889378.3.peg.2221"/>
<dbReference type="SMART" id="SM00419">
    <property type="entry name" value="HTH_CRP"/>
    <property type="match status" value="1"/>
</dbReference>
<dbReference type="InterPro" id="IPR036390">
    <property type="entry name" value="WH_DNA-bd_sf"/>
</dbReference>
<dbReference type="PROSITE" id="PS51063">
    <property type="entry name" value="HTH_CRP_2"/>
    <property type="match status" value="1"/>
</dbReference>
<keyword evidence="7" id="KW-1185">Reference proteome</keyword>
<reference evidence="7" key="1">
    <citation type="journal article" date="2013" name="Stand. Genomic Sci.">
        <title>Complete genome sequence of the halophilic bacterium Spirochaeta africana type strain (Z-7692(T)) from the alkaline Lake Magadi in the East African Rift.</title>
        <authorList>
            <person name="Liolos K."/>
            <person name="Abt B."/>
            <person name="Scheuner C."/>
            <person name="Teshima H."/>
            <person name="Held B."/>
            <person name="Lapidus A."/>
            <person name="Nolan M."/>
            <person name="Lucas S."/>
            <person name="Deshpande S."/>
            <person name="Cheng J.F."/>
            <person name="Tapia R."/>
            <person name="Goodwin L.A."/>
            <person name="Pitluck S."/>
            <person name="Pagani I."/>
            <person name="Ivanova N."/>
            <person name="Mavromatis K."/>
            <person name="Mikhailova N."/>
            <person name="Huntemann M."/>
            <person name="Pati A."/>
            <person name="Chen A."/>
            <person name="Palaniappan K."/>
            <person name="Land M."/>
            <person name="Rohde M."/>
            <person name="Tindall B.J."/>
            <person name="Detter J.C."/>
            <person name="Goker M."/>
            <person name="Bristow J."/>
            <person name="Eisen J.A."/>
            <person name="Markowitz V."/>
            <person name="Hugenholtz P."/>
            <person name="Woyke T."/>
            <person name="Klenk H.P."/>
            <person name="Kyrpides N.C."/>
        </authorList>
    </citation>
    <scope>NUCLEOTIDE SEQUENCE</scope>
    <source>
        <strain evidence="7">ATCC 700263 / DSM 8902 / Z-7692</strain>
    </source>
</reference>
<evidence type="ECO:0000256" key="3">
    <source>
        <dbReference type="ARBA" id="ARBA00023163"/>
    </source>
</evidence>
<dbReference type="RefSeq" id="WP_014456263.1">
    <property type="nucleotide sequence ID" value="NC_017098.1"/>
</dbReference>
<proteinExistence type="predicted"/>
<dbReference type="OrthoDB" id="3176638at2"/>
<dbReference type="STRING" id="889378.Spiaf_2244"/>
<evidence type="ECO:0000259" key="5">
    <source>
        <dbReference type="PROSITE" id="PS51063"/>
    </source>
</evidence>
<dbReference type="KEGG" id="sfc:Spiaf_2244"/>
<evidence type="ECO:0000313" key="6">
    <source>
        <dbReference type="EMBL" id="AFG38280.1"/>
    </source>
</evidence>
<dbReference type="CDD" id="cd00038">
    <property type="entry name" value="CAP_ED"/>
    <property type="match status" value="1"/>
</dbReference>
<dbReference type="SUPFAM" id="SSF46785">
    <property type="entry name" value="Winged helix' DNA-binding domain"/>
    <property type="match status" value="1"/>
</dbReference>
<dbReference type="Proteomes" id="UP000007383">
    <property type="component" value="Chromosome"/>
</dbReference>
<dbReference type="SUPFAM" id="SSF51206">
    <property type="entry name" value="cAMP-binding domain-like"/>
    <property type="match status" value="1"/>
</dbReference>
<dbReference type="GO" id="GO:0003677">
    <property type="term" value="F:DNA binding"/>
    <property type="evidence" value="ECO:0007669"/>
    <property type="project" value="UniProtKB-KW"/>
</dbReference>
<dbReference type="AlphaFoldDB" id="H9UL87"/>
<dbReference type="GO" id="GO:0006355">
    <property type="term" value="P:regulation of DNA-templated transcription"/>
    <property type="evidence" value="ECO:0007669"/>
    <property type="project" value="InterPro"/>
</dbReference>
<dbReference type="eggNOG" id="COG0664">
    <property type="taxonomic scope" value="Bacteria"/>
</dbReference>
<dbReference type="PROSITE" id="PS50042">
    <property type="entry name" value="CNMP_BINDING_3"/>
    <property type="match status" value="1"/>
</dbReference>
<dbReference type="InterPro" id="IPR014710">
    <property type="entry name" value="RmlC-like_jellyroll"/>
</dbReference>
<gene>
    <name evidence="6" type="ordered locus">Spiaf_2244</name>
</gene>
<feature type="domain" description="HTH crp-type" evidence="5">
    <location>
        <begin position="148"/>
        <end position="220"/>
    </location>
</feature>
<feature type="domain" description="Cyclic nucleotide-binding" evidence="4">
    <location>
        <begin position="11"/>
        <end position="134"/>
    </location>
</feature>
<dbReference type="InterPro" id="IPR018490">
    <property type="entry name" value="cNMP-bd_dom_sf"/>
</dbReference>